<dbReference type="GO" id="GO:0016538">
    <property type="term" value="F:cyclin-dependent protein serine/threonine kinase regulator activity"/>
    <property type="evidence" value="ECO:0007669"/>
    <property type="project" value="UniProtKB-ARBA"/>
</dbReference>
<dbReference type="Proteomes" id="UP000590412">
    <property type="component" value="Unassembled WGS sequence"/>
</dbReference>
<dbReference type="GO" id="GO:0051726">
    <property type="term" value="P:regulation of cell cycle"/>
    <property type="evidence" value="ECO:0007669"/>
    <property type="project" value="UniProtKB-ARBA"/>
</dbReference>
<feature type="compositionally biased region" description="Low complexity" evidence="6">
    <location>
        <begin position="297"/>
        <end position="316"/>
    </location>
</feature>
<dbReference type="SMART" id="SM00385">
    <property type="entry name" value="CYCLIN"/>
    <property type="match status" value="1"/>
</dbReference>
<sequence length="367" mass="42189">MISSSSPDVFHQTRIVQSQIKSSNSNLQQMERKTHTSTVSEYQLDMLEHLLSVESHTLPNVSLIEQQPEIKLSMRPLLLDFLMEVITILNLSRSTFPLTVNLIDRYCSTRIVKKQHYQLLGLTSLWISCKNLDPKFKIPTLNDLRKICVDSYNKELFIEMEKHILKSLEWVVNSPTFDAFVDVFLNMLVSVNDANYSSVIKKHYNKIKLSSYYLGELFQFYPNMYFEYSSSQIAILAIMSSISTLKLPINIMTIMNFYNTLLDNGTMQLSIESFQTVFRAIRVLSLPNSLQQKYCVNHRGNSNHNNGNNSTNANQNLPPKTPKVSMPLTPGPSPEEKVSRKRHNGHMDSSMMVHERKRSCIDLGVRI</sequence>
<dbReference type="PROSITE" id="PS00292">
    <property type="entry name" value="CYCLINS"/>
    <property type="match status" value="1"/>
</dbReference>
<evidence type="ECO:0000313" key="9">
    <source>
        <dbReference type="Proteomes" id="UP000590412"/>
    </source>
</evidence>
<dbReference type="PANTHER" id="PTHR10177">
    <property type="entry name" value="CYCLINS"/>
    <property type="match status" value="1"/>
</dbReference>
<dbReference type="InterPro" id="IPR036915">
    <property type="entry name" value="Cyclin-like_sf"/>
</dbReference>
<keyword evidence="2" id="KW-0132">Cell division</keyword>
<feature type="domain" description="Cyclin-like" evidence="7">
    <location>
        <begin position="80"/>
        <end position="166"/>
    </location>
</feature>
<dbReference type="FunFam" id="1.10.472.10:FF:000080">
    <property type="entry name" value="G1/S-specific cyclin"/>
    <property type="match status" value="1"/>
</dbReference>
<protein>
    <submittedName>
        <fullName evidence="8">Cyclin, N-terminal domain family protein</fullName>
    </submittedName>
</protein>
<evidence type="ECO:0000256" key="1">
    <source>
        <dbReference type="ARBA" id="ARBA00008742"/>
    </source>
</evidence>
<evidence type="ECO:0000256" key="2">
    <source>
        <dbReference type="ARBA" id="ARBA00022618"/>
    </source>
</evidence>
<dbReference type="GO" id="GO:0030447">
    <property type="term" value="P:filamentous growth"/>
    <property type="evidence" value="ECO:0007669"/>
    <property type="project" value="UniProtKB-ARBA"/>
</dbReference>
<evidence type="ECO:0000256" key="3">
    <source>
        <dbReference type="ARBA" id="ARBA00023127"/>
    </source>
</evidence>
<comment type="similarity">
    <text evidence="1 5">Belongs to the cyclin family.</text>
</comment>
<dbReference type="SUPFAM" id="SSF47954">
    <property type="entry name" value="Cyclin-like"/>
    <property type="match status" value="1"/>
</dbReference>
<evidence type="ECO:0000259" key="7">
    <source>
        <dbReference type="SMART" id="SM00385"/>
    </source>
</evidence>
<evidence type="ECO:0000256" key="6">
    <source>
        <dbReference type="SAM" id="MobiDB-lite"/>
    </source>
</evidence>
<organism evidence="8 9">
    <name type="scientific">Candida parapsilosis</name>
    <name type="common">Yeast</name>
    <dbReference type="NCBI Taxonomy" id="5480"/>
    <lineage>
        <taxon>Eukaryota</taxon>
        <taxon>Fungi</taxon>
        <taxon>Dikarya</taxon>
        <taxon>Ascomycota</taxon>
        <taxon>Saccharomycotina</taxon>
        <taxon>Pichiomycetes</taxon>
        <taxon>Debaryomycetaceae</taxon>
        <taxon>Candida/Lodderomyces clade</taxon>
        <taxon>Candida</taxon>
    </lineage>
</organism>
<proteinExistence type="inferred from homology"/>
<dbReference type="InterPro" id="IPR013763">
    <property type="entry name" value="Cyclin-like_dom"/>
</dbReference>
<dbReference type="EMBL" id="JABWAB010000011">
    <property type="protein sequence ID" value="KAF6044328.1"/>
    <property type="molecule type" value="Genomic_DNA"/>
</dbReference>
<dbReference type="CDD" id="cd20559">
    <property type="entry name" value="CYCLIN_ScCLN_like"/>
    <property type="match status" value="1"/>
</dbReference>
<comment type="caution">
    <text evidence="8">The sequence shown here is derived from an EMBL/GenBank/DDBJ whole genome shotgun (WGS) entry which is preliminary data.</text>
</comment>
<name>A0A8X7T910_CANPA</name>
<dbReference type="InterPro" id="IPR039361">
    <property type="entry name" value="Cyclin"/>
</dbReference>
<accession>A0A8X7T910</accession>
<gene>
    <name evidence="8" type="ORF">FOB60_005421</name>
</gene>
<keyword evidence="3 5" id="KW-0195">Cyclin</keyword>
<evidence type="ECO:0000313" key="8">
    <source>
        <dbReference type="EMBL" id="KAF6044328.1"/>
    </source>
</evidence>
<reference evidence="8" key="1">
    <citation type="submission" date="2020-03" db="EMBL/GenBank/DDBJ databases">
        <title>FDA dAtabase for Regulatory Grade micrObial Sequences (FDA-ARGOS): Supporting development and validation of Infectious Disease Dx tests.</title>
        <authorList>
            <person name="Campos J."/>
            <person name="Goldberg B."/>
            <person name="Tallon L."/>
            <person name="Sadzewicz L."/>
            <person name="Vavikolanu K."/>
            <person name="Mehta A."/>
            <person name="Aluvathingal J."/>
            <person name="Nadendla S."/>
            <person name="Nandy P."/>
            <person name="Geyer C."/>
            <person name="Yan Y."/>
            <person name="Sichtig H."/>
        </authorList>
    </citation>
    <scope>NUCLEOTIDE SEQUENCE [LARGE SCALE GENOMIC DNA]</scope>
    <source>
        <strain evidence="8">FDAARGOS_652</strain>
    </source>
</reference>
<dbReference type="Gene3D" id="1.10.472.10">
    <property type="entry name" value="Cyclin-like"/>
    <property type="match status" value="2"/>
</dbReference>
<keyword evidence="4" id="KW-0131">Cell cycle</keyword>
<dbReference type="InterPro" id="IPR048258">
    <property type="entry name" value="Cyclins_cyclin-box"/>
</dbReference>
<dbReference type="InterPro" id="IPR006671">
    <property type="entry name" value="Cyclin_N"/>
</dbReference>
<evidence type="ECO:0000256" key="4">
    <source>
        <dbReference type="ARBA" id="ARBA00023306"/>
    </source>
</evidence>
<dbReference type="AlphaFoldDB" id="A0A8X7T910"/>
<dbReference type="GO" id="GO:0051301">
    <property type="term" value="P:cell division"/>
    <property type="evidence" value="ECO:0007669"/>
    <property type="project" value="UniProtKB-KW"/>
</dbReference>
<feature type="region of interest" description="Disordered" evidence="6">
    <location>
        <begin position="296"/>
        <end position="354"/>
    </location>
</feature>
<dbReference type="OrthoDB" id="5590282at2759"/>
<evidence type="ECO:0000256" key="5">
    <source>
        <dbReference type="RuleBase" id="RU000383"/>
    </source>
</evidence>
<dbReference type="Pfam" id="PF00134">
    <property type="entry name" value="Cyclin_N"/>
    <property type="match status" value="1"/>
</dbReference>